<evidence type="ECO:0000256" key="7">
    <source>
        <dbReference type="ARBA" id="ARBA00022989"/>
    </source>
</evidence>
<keyword evidence="14" id="KW-1185">Reference proteome</keyword>
<feature type="transmembrane region" description="Helical" evidence="11">
    <location>
        <begin position="13"/>
        <end position="31"/>
    </location>
</feature>
<evidence type="ECO:0000256" key="11">
    <source>
        <dbReference type="SAM" id="Phobius"/>
    </source>
</evidence>
<dbReference type="EMBL" id="JALJXV010000010">
    <property type="protein sequence ID" value="MCP1676626.1"/>
    <property type="molecule type" value="Genomic_DNA"/>
</dbReference>
<dbReference type="SUPFAM" id="SSF54523">
    <property type="entry name" value="Pili subunits"/>
    <property type="match status" value="1"/>
</dbReference>
<accession>A0AAE3KDB0</accession>
<dbReference type="Proteomes" id="UP001205843">
    <property type="component" value="Unassembled WGS sequence"/>
</dbReference>
<evidence type="ECO:0000256" key="1">
    <source>
        <dbReference type="ARBA" id="ARBA00004377"/>
    </source>
</evidence>
<dbReference type="GO" id="GO:0015628">
    <property type="term" value="P:protein secretion by the type II secretion system"/>
    <property type="evidence" value="ECO:0007669"/>
    <property type="project" value="InterPro"/>
</dbReference>
<feature type="domain" description="General secretion pathway GspH" evidence="12">
    <location>
        <begin position="43"/>
        <end position="172"/>
    </location>
</feature>
<keyword evidence="4" id="KW-0488">Methylation</keyword>
<gene>
    <name evidence="13" type="ORF">J2T57_003797</name>
</gene>
<dbReference type="GO" id="GO:0015627">
    <property type="term" value="C:type II protein secretion system complex"/>
    <property type="evidence" value="ECO:0007669"/>
    <property type="project" value="InterPro"/>
</dbReference>
<dbReference type="PROSITE" id="PS00409">
    <property type="entry name" value="PROKAR_NTER_METHYL"/>
    <property type="match status" value="1"/>
</dbReference>
<comment type="caution">
    <text evidence="13">The sequence shown here is derived from an EMBL/GenBank/DDBJ whole genome shotgun (WGS) entry which is preliminary data.</text>
</comment>
<dbReference type="InterPro" id="IPR012902">
    <property type="entry name" value="N_methyl_site"/>
</dbReference>
<dbReference type="Gene3D" id="3.55.40.10">
    <property type="entry name" value="minor pseudopilin epsh domain"/>
    <property type="match status" value="1"/>
</dbReference>
<dbReference type="InterPro" id="IPR045584">
    <property type="entry name" value="Pilin-like"/>
</dbReference>
<proteinExistence type="inferred from homology"/>
<dbReference type="InterPro" id="IPR022346">
    <property type="entry name" value="T2SS_GspH"/>
</dbReference>
<comment type="subcellular location">
    <subcellularLocation>
        <location evidence="1">Cell inner membrane</location>
        <topology evidence="1">Single-pass membrane protein</topology>
    </subcellularLocation>
</comment>
<evidence type="ECO:0000256" key="6">
    <source>
        <dbReference type="ARBA" id="ARBA00022692"/>
    </source>
</evidence>
<evidence type="ECO:0000256" key="3">
    <source>
        <dbReference type="ARBA" id="ARBA00022475"/>
    </source>
</evidence>
<evidence type="ECO:0000313" key="14">
    <source>
        <dbReference type="Proteomes" id="UP001205843"/>
    </source>
</evidence>
<dbReference type="RefSeq" id="WP_253483318.1">
    <property type="nucleotide sequence ID" value="NZ_JALJXV010000010.1"/>
</dbReference>
<evidence type="ECO:0000256" key="10">
    <source>
        <dbReference type="ARBA" id="ARBA00030775"/>
    </source>
</evidence>
<keyword evidence="5" id="KW-0997">Cell inner membrane</keyword>
<dbReference type="GO" id="GO:0005886">
    <property type="term" value="C:plasma membrane"/>
    <property type="evidence" value="ECO:0007669"/>
    <property type="project" value="UniProtKB-SubCell"/>
</dbReference>
<dbReference type="NCBIfam" id="TIGR02532">
    <property type="entry name" value="IV_pilin_GFxxxE"/>
    <property type="match status" value="1"/>
</dbReference>
<evidence type="ECO:0000256" key="2">
    <source>
        <dbReference type="ARBA" id="ARBA00021549"/>
    </source>
</evidence>
<evidence type="ECO:0000256" key="9">
    <source>
        <dbReference type="ARBA" id="ARBA00025772"/>
    </source>
</evidence>
<keyword evidence="3" id="KW-1003">Cell membrane</keyword>
<organism evidence="13 14">
    <name type="scientific">Natronocella acetinitrilica</name>
    <dbReference type="NCBI Taxonomy" id="414046"/>
    <lineage>
        <taxon>Bacteria</taxon>
        <taxon>Pseudomonadati</taxon>
        <taxon>Pseudomonadota</taxon>
        <taxon>Gammaproteobacteria</taxon>
        <taxon>Chromatiales</taxon>
        <taxon>Ectothiorhodospiraceae</taxon>
        <taxon>Natronocella</taxon>
    </lineage>
</organism>
<evidence type="ECO:0000256" key="5">
    <source>
        <dbReference type="ARBA" id="ARBA00022519"/>
    </source>
</evidence>
<reference evidence="13" key="1">
    <citation type="submission" date="2022-03" db="EMBL/GenBank/DDBJ databases">
        <title>Genomic Encyclopedia of Type Strains, Phase III (KMG-III): the genomes of soil and plant-associated and newly described type strains.</title>
        <authorList>
            <person name="Whitman W."/>
        </authorList>
    </citation>
    <scope>NUCLEOTIDE SEQUENCE</scope>
    <source>
        <strain evidence="13">ANL 6-2</strain>
    </source>
</reference>
<dbReference type="AlphaFoldDB" id="A0AAE3KDB0"/>
<keyword evidence="7 11" id="KW-1133">Transmembrane helix</keyword>
<keyword evidence="8 11" id="KW-0472">Membrane</keyword>
<evidence type="ECO:0000256" key="4">
    <source>
        <dbReference type="ARBA" id="ARBA00022481"/>
    </source>
</evidence>
<evidence type="ECO:0000313" key="13">
    <source>
        <dbReference type="EMBL" id="MCP1676626.1"/>
    </source>
</evidence>
<protein>
    <recommendedName>
        <fullName evidence="2">Type II secretion system protein H</fullName>
    </recommendedName>
    <alternativeName>
        <fullName evidence="10">General secretion pathway protein H</fullName>
    </alternativeName>
</protein>
<sequence>MQYRVGGVTLPELLVVIVILLLLFALAVPAWQRTVQSHRAWSEVNSLHSALQLARETAISRGHHAVLCRTDTSGHCTVEAGSWSDGWKVFEALDGQTSCLAMDGAQCQHGGALIHVRHGGANAAHGQLSHNHNIRHYVRFDPQGMAGNHNGTFTWCGADNRAEYGLVILRTGRVRAASPADLLPCASDNPD</sequence>
<comment type="similarity">
    <text evidence="9">Belongs to the GSP H family.</text>
</comment>
<keyword evidence="6 11" id="KW-0812">Transmembrane</keyword>
<dbReference type="Pfam" id="PF12019">
    <property type="entry name" value="GspH"/>
    <property type="match status" value="1"/>
</dbReference>
<evidence type="ECO:0000256" key="8">
    <source>
        <dbReference type="ARBA" id="ARBA00023136"/>
    </source>
</evidence>
<evidence type="ECO:0000259" key="12">
    <source>
        <dbReference type="Pfam" id="PF12019"/>
    </source>
</evidence>
<name>A0AAE3KDB0_9GAMM</name>